<evidence type="ECO:0008006" key="4">
    <source>
        <dbReference type="Google" id="ProtNLM"/>
    </source>
</evidence>
<comment type="caution">
    <text evidence="2">The sequence shown here is derived from an EMBL/GenBank/DDBJ whole genome shotgun (WGS) entry which is preliminary data.</text>
</comment>
<keyword evidence="3" id="KW-1185">Reference proteome</keyword>
<evidence type="ECO:0000313" key="2">
    <source>
        <dbReference type="EMBL" id="RMA64500.1"/>
    </source>
</evidence>
<feature type="chain" id="PRO_5018271373" description="DUF2607 family protein" evidence="1">
    <location>
        <begin position="32"/>
        <end position="108"/>
    </location>
</feature>
<proteinExistence type="predicted"/>
<sequence>MRPKKYIWLKLSAIVATLVFLFPTAMQVAHSLEGHHHEECHEVSTHIHAKKLDCNINDFHFSSFTFELAIYSESRLNVSISTPTILYFSSEKDTPHFHYTLRGPPIYT</sequence>
<dbReference type="OrthoDB" id="1449138at2"/>
<accession>A0A3L9YXE9</accession>
<gene>
    <name evidence="2" type="ORF">BXY75_1376</name>
</gene>
<evidence type="ECO:0000313" key="3">
    <source>
        <dbReference type="Proteomes" id="UP000271339"/>
    </source>
</evidence>
<protein>
    <recommendedName>
        <fullName evidence="4">DUF2607 family protein</fullName>
    </recommendedName>
</protein>
<keyword evidence="1" id="KW-0732">Signal</keyword>
<reference evidence="2 3" key="1">
    <citation type="submission" date="2018-10" db="EMBL/GenBank/DDBJ databases">
        <title>Genomic Encyclopedia of Archaeal and Bacterial Type Strains, Phase II (KMG-II): from individual species to whole genera.</title>
        <authorList>
            <person name="Goeker M."/>
        </authorList>
    </citation>
    <scope>NUCLEOTIDE SEQUENCE [LARGE SCALE GENOMIC DNA]</scope>
    <source>
        <strain evidence="2 3">DSM 23424</strain>
    </source>
</reference>
<organism evidence="2 3">
    <name type="scientific">Ulvibacter antarcticus</name>
    <dbReference type="NCBI Taxonomy" id="442714"/>
    <lineage>
        <taxon>Bacteria</taxon>
        <taxon>Pseudomonadati</taxon>
        <taxon>Bacteroidota</taxon>
        <taxon>Flavobacteriia</taxon>
        <taxon>Flavobacteriales</taxon>
        <taxon>Flavobacteriaceae</taxon>
        <taxon>Ulvibacter</taxon>
    </lineage>
</organism>
<name>A0A3L9YXE9_9FLAO</name>
<dbReference type="Proteomes" id="UP000271339">
    <property type="component" value="Unassembled WGS sequence"/>
</dbReference>
<dbReference type="EMBL" id="REFC01000012">
    <property type="protein sequence ID" value="RMA64500.1"/>
    <property type="molecule type" value="Genomic_DNA"/>
</dbReference>
<evidence type="ECO:0000256" key="1">
    <source>
        <dbReference type="SAM" id="SignalP"/>
    </source>
</evidence>
<dbReference type="RefSeq" id="WP_121906945.1">
    <property type="nucleotide sequence ID" value="NZ_REFC01000012.1"/>
</dbReference>
<feature type="signal peptide" evidence="1">
    <location>
        <begin position="1"/>
        <end position="31"/>
    </location>
</feature>
<dbReference type="AlphaFoldDB" id="A0A3L9YXE9"/>